<dbReference type="Proteomes" id="UP001218218">
    <property type="component" value="Unassembled WGS sequence"/>
</dbReference>
<comment type="caution">
    <text evidence="1">The sequence shown here is derived from an EMBL/GenBank/DDBJ whole genome shotgun (WGS) entry which is preliminary data.</text>
</comment>
<organism evidence="1 2">
    <name type="scientific">Mycena albidolilacea</name>
    <dbReference type="NCBI Taxonomy" id="1033008"/>
    <lineage>
        <taxon>Eukaryota</taxon>
        <taxon>Fungi</taxon>
        <taxon>Dikarya</taxon>
        <taxon>Basidiomycota</taxon>
        <taxon>Agaricomycotina</taxon>
        <taxon>Agaricomycetes</taxon>
        <taxon>Agaricomycetidae</taxon>
        <taxon>Agaricales</taxon>
        <taxon>Marasmiineae</taxon>
        <taxon>Mycenaceae</taxon>
        <taxon>Mycena</taxon>
    </lineage>
</organism>
<sequence>MTLQPHTEPEFTVVSTTNNAGSAPYSGAFFPGAAGFTIGGGDFTSNVTNNVYNPPPEQPAAFRTILLGDIKLLKEICVNDESGVVGRQSQRTNARRMYYSAKVVGGEEWCQHIAKYESIQHPKIMQLYGLMSTKGLRGLVFHDGSGCLIPFLQFFSRFEYSPLLIAYICAYCEATRYCSSMDIDTDYSIWIRPATGELSVDFIRYCPKSFLEFFETVEMPQIENVSLDDPHAERYHLSLGSRGFLYGFLCALFQWTVLRLDSPQKASRITDLFGVIDGENFALHVEHDGKLLPGSWIRFDSNRAQYPKFELSAYTRSGFHNKSRMAQANHIFAQLETTSNFKDYVVVDGIEFTLRCLPNTYNTREPERYLFVVPAKEFRLGPDSFQWPYRPAYWSLNPSGTFPLSTEDASMLGFPIIHIETCIYGYSCLNDGIYDALRRFPQGKGLNPESQEPAINLGYPLYKLADEEVELAFCKPKFNKPIPLFSSYLKVESEFGHRSR</sequence>
<evidence type="ECO:0000313" key="2">
    <source>
        <dbReference type="Proteomes" id="UP001218218"/>
    </source>
</evidence>
<accession>A0AAD7AW78</accession>
<gene>
    <name evidence="1" type="ORF">DFH08DRAFT_833307</name>
</gene>
<evidence type="ECO:0000313" key="1">
    <source>
        <dbReference type="EMBL" id="KAJ7369197.1"/>
    </source>
</evidence>
<protein>
    <submittedName>
        <fullName evidence="1">Uncharacterized protein</fullName>
    </submittedName>
</protein>
<keyword evidence="2" id="KW-1185">Reference proteome</keyword>
<dbReference type="AlphaFoldDB" id="A0AAD7AW78"/>
<dbReference type="EMBL" id="JARIHO010000001">
    <property type="protein sequence ID" value="KAJ7369197.1"/>
    <property type="molecule type" value="Genomic_DNA"/>
</dbReference>
<name>A0AAD7AW78_9AGAR</name>
<proteinExistence type="predicted"/>
<reference evidence="1" key="1">
    <citation type="submission" date="2023-03" db="EMBL/GenBank/DDBJ databases">
        <title>Massive genome expansion in bonnet fungi (Mycena s.s.) driven by repeated elements and novel gene families across ecological guilds.</title>
        <authorList>
            <consortium name="Lawrence Berkeley National Laboratory"/>
            <person name="Harder C.B."/>
            <person name="Miyauchi S."/>
            <person name="Viragh M."/>
            <person name="Kuo A."/>
            <person name="Thoen E."/>
            <person name="Andreopoulos B."/>
            <person name="Lu D."/>
            <person name="Skrede I."/>
            <person name="Drula E."/>
            <person name="Henrissat B."/>
            <person name="Morin E."/>
            <person name="Kohler A."/>
            <person name="Barry K."/>
            <person name="LaButti K."/>
            <person name="Morin E."/>
            <person name="Salamov A."/>
            <person name="Lipzen A."/>
            <person name="Mereny Z."/>
            <person name="Hegedus B."/>
            <person name="Baldrian P."/>
            <person name="Stursova M."/>
            <person name="Weitz H."/>
            <person name="Taylor A."/>
            <person name="Grigoriev I.V."/>
            <person name="Nagy L.G."/>
            <person name="Martin F."/>
            <person name="Kauserud H."/>
        </authorList>
    </citation>
    <scope>NUCLEOTIDE SEQUENCE</scope>
    <source>
        <strain evidence="1">CBHHK002</strain>
    </source>
</reference>